<sequence length="216" mass="23832">MSFETDAGTSYGRQEGHGVIDLGQRLGNKYPDLRTLLEESGQAEAEAIAATDVDYRLDEISYQQVIPNARRIICIGLNYREHAAEMGLKFPEHPSLFSKWPDALVGHENDIICPKASKNFDFEGELAFIIGKPGRHISVADGMSHVAGYTPFLDGSVRDFQGHSVIAGKNFQHSGACGPWLTTADEISNPMELRLTTRLNGEVVQDETTAQLYYTV</sequence>
<reference evidence="4" key="1">
    <citation type="submission" date="2018-05" db="EMBL/GenBank/DDBJ databases">
        <authorList>
            <person name="Lanie J.A."/>
            <person name="Ng W.-L."/>
            <person name="Kazmierczak K.M."/>
            <person name="Andrzejewski T.M."/>
            <person name="Davidsen T.M."/>
            <person name="Wayne K.J."/>
            <person name="Tettelin H."/>
            <person name="Glass J.I."/>
            <person name="Rusch D."/>
            <person name="Podicherti R."/>
            <person name="Tsui H.-C.T."/>
            <person name="Winkler M.E."/>
        </authorList>
    </citation>
    <scope>NUCLEOTIDE SEQUENCE</scope>
</reference>
<keyword evidence="2" id="KW-0479">Metal-binding</keyword>
<dbReference type="AlphaFoldDB" id="A0A382MSJ4"/>
<dbReference type="GO" id="GO:0003824">
    <property type="term" value="F:catalytic activity"/>
    <property type="evidence" value="ECO:0007669"/>
    <property type="project" value="InterPro"/>
</dbReference>
<gene>
    <name evidence="4" type="ORF">METZ01_LOCUS303591</name>
</gene>
<feature type="non-terminal residue" evidence="4">
    <location>
        <position position="216"/>
    </location>
</feature>
<evidence type="ECO:0000256" key="1">
    <source>
        <dbReference type="ARBA" id="ARBA00010211"/>
    </source>
</evidence>
<dbReference type="PANTHER" id="PTHR42796">
    <property type="entry name" value="FUMARYLACETOACETATE HYDROLASE DOMAIN-CONTAINING PROTEIN 2A-RELATED"/>
    <property type="match status" value="1"/>
</dbReference>
<protein>
    <recommendedName>
        <fullName evidence="3">Fumarylacetoacetase-like C-terminal domain-containing protein</fullName>
    </recommendedName>
</protein>
<evidence type="ECO:0000256" key="2">
    <source>
        <dbReference type="ARBA" id="ARBA00022723"/>
    </source>
</evidence>
<organism evidence="4">
    <name type="scientific">marine metagenome</name>
    <dbReference type="NCBI Taxonomy" id="408172"/>
    <lineage>
        <taxon>unclassified sequences</taxon>
        <taxon>metagenomes</taxon>
        <taxon>ecological metagenomes</taxon>
    </lineage>
</organism>
<feature type="domain" description="Fumarylacetoacetase-like C-terminal" evidence="3">
    <location>
        <begin position="72"/>
        <end position="216"/>
    </location>
</feature>
<dbReference type="Gene3D" id="3.90.850.10">
    <property type="entry name" value="Fumarylacetoacetase-like, C-terminal domain"/>
    <property type="match status" value="1"/>
</dbReference>
<dbReference type="InterPro" id="IPR036663">
    <property type="entry name" value="Fumarylacetoacetase_C_sf"/>
</dbReference>
<name>A0A382MSJ4_9ZZZZ</name>
<dbReference type="GO" id="GO:0044281">
    <property type="term" value="P:small molecule metabolic process"/>
    <property type="evidence" value="ECO:0007669"/>
    <property type="project" value="UniProtKB-ARBA"/>
</dbReference>
<dbReference type="InterPro" id="IPR011234">
    <property type="entry name" value="Fumarylacetoacetase-like_C"/>
</dbReference>
<dbReference type="EMBL" id="UINC01095007">
    <property type="protein sequence ID" value="SVC50737.1"/>
    <property type="molecule type" value="Genomic_DNA"/>
</dbReference>
<dbReference type="InterPro" id="IPR051121">
    <property type="entry name" value="FAH"/>
</dbReference>
<evidence type="ECO:0000259" key="3">
    <source>
        <dbReference type="Pfam" id="PF01557"/>
    </source>
</evidence>
<comment type="similarity">
    <text evidence="1">Belongs to the FAH family.</text>
</comment>
<dbReference type="PANTHER" id="PTHR42796:SF4">
    <property type="entry name" value="FUMARYLACETOACETATE HYDROLASE DOMAIN-CONTAINING PROTEIN 2A"/>
    <property type="match status" value="1"/>
</dbReference>
<accession>A0A382MSJ4</accession>
<dbReference type="Pfam" id="PF01557">
    <property type="entry name" value="FAA_hydrolase"/>
    <property type="match status" value="1"/>
</dbReference>
<dbReference type="GO" id="GO:0046872">
    <property type="term" value="F:metal ion binding"/>
    <property type="evidence" value="ECO:0007669"/>
    <property type="project" value="UniProtKB-KW"/>
</dbReference>
<dbReference type="SUPFAM" id="SSF56529">
    <property type="entry name" value="FAH"/>
    <property type="match status" value="1"/>
</dbReference>
<evidence type="ECO:0000313" key="4">
    <source>
        <dbReference type="EMBL" id="SVC50737.1"/>
    </source>
</evidence>
<proteinExistence type="inferred from homology"/>